<dbReference type="EMBL" id="JASPKZ010008955">
    <property type="protein sequence ID" value="KAJ9578138.1"/>
    <property type="molecule type" value="Genomic_DNA"/>
</dbReference>
<gene>
    <name evidence="2" type="ORF">L9F63_024998</name>
</gene>
<name>A0AAD7ZDU9_DIPPU</name>
<comment type="caution">
    <text evidence="2">The sequence shown here is derived from an EMBL/GenBank/DDBJ whole genome shotgun (WGS) entry which is preliminary data.</text>
</comment>
<dbReference type="AlphaFoldDB" id="A0AAD7ZDU9"/>
<feature type="region of interest" description="Disordered" evidence="1">
    <location>
        <begin position="1"/>
        <end position="40"/>
    </location>
</feature>
<reference evidence="2" key="1">
    <citation type="journal article" date="2023" name="IScience">
        <title>Live-bearing cockroach genome reveals convergent evolutionary mechanisms linked to viviparity in insects and beyond.</title>
        <authorList>
            <person name="Fouks B."/>
            <person name="Harrison M.C."/>
            <person name="Mikhailova A.A."/>
            <person name="Marchal E."/>
            <person name="English S."/>
            <person name="Carruthers M."/>
            <person name="Jennings E.C."/>
            <person name="Chiamaka E.L."/>
            <person name="Frigard R.A."/>
            <person name="Pippel M."/>
            <person name="Attardo G.M."/>
            <person name="Benoit J.B."/>
            <person name="Bornberg-Bauer E."/>
            <person name="Tobe S.S."/>
        </authorList>
    </citation>
    <scope>NUCLEOTIDE SEQUENCE</scope>
    <source>
        <strain evidence="2">Stay&amp;Tobe</strain>
    </source>
</reference>
<evidence type="ECO:0000313" key="2">
    <source>
        <dbReference type="EMBL" id="KAJ9578138.1"/>
    </source>
</evidence>
<dbReference type="Proteomes" id="UP001233999">
    <property type="component" value="Unassembled WGS sequence"/>
</dbReference>
<reference evidence="2" key="2">
    <citation type="submission" date="2023-05" db="EMBL/GenBank/DDBJ databases">
        <authorList>
            <person name="Fouks B."/>
        </authorList>
    </citation>
    <scope>NUCLEOTIDE SEQUENCE</scope>
    <source>
        <strain evidence="2">Stay&amp;Tobe</strain>
        <tissue evidence="2">Testes</tissue>
    </source>
</reference>
<accession>A0AAD7ZDU9</accession>
<proteinExistence type="predicted"/>
<keyword evidence="3" id="KW-1185">Reference proteome</keyword>
<sequence length="65" mass="7709">MDKRVYQPRHPMESTPFLIKTPTPDEPWQSTTRSTFVPPRNDMLKREGKIIIFQRIALGTYLEFT</sequence>
<protein>
    <submittedName>
        <fullName evidence="2">Uncharacterized protein</fullName>
    </submittedName>
</protein>
<evidence type="ECO:0000313" key="3">
    <source>
        <dbReference type="Proteomes" id="UP001233999"/>
    </source>
</evidence>
<evidence type="ECO:0000256" key="1">
    <source>
        <dbReference type="SAM" id="MobiDB-lite"/>
    </source>
</evidence>
<organism evidence="2 3">
    <name type="scientific">Diploptera punctata</name>
    <name type="common">Pacific beetle cockroach</name>
    <dbReference type="NCBI Taxonomy" id="6984"/>
    <lineage>
        <taxon>Eukaryota</taxon>
        <taxon>Metazoa</taxon>
        <taxon>Ecdysozoa</taxon>
        <taxon>Arthropoda</taxon>
        <taxon>Hexapoda</taxon>
        <taxon>Insecta</taxon>
        <taxon>Pterygota</taxon>
        <taxon>Neoptera</taxon>
        <taxon>Polyneoptera</taxon>
        <taxon>Dictyoptera</taxon>
        <taxon>Blattodea</taxon>
        <taxon>Blaberoidea</taxon>
        <taxon>Blaberidae</taxon>
        <taxon>Diplopterinae</taxon>
        <taxon>Diploptera</taxon>
    </lineage>
</organism>